<keyword evidence="7" id="KW-0408">Iron</keyword>
<keyword evidence="8" id="KW-0411">Iron-sulfur</keyword>
<dbReference type="PROSITE" id="PS00198">
    <property type="entry name" value="4FE4S_FER_1"/>
    <property type="match status" value="1"/>
</dbReference>
<evidence type="ECO:0000313" key="12">
    <source>
        <dbReference type="Proteomes" id="UP001168620"/>
    </source>
</evidence>
<evidence type="ECO:0000256" key="1">
    <source>
        <dbReference type="ARBA" id="ARBA00001974"/>
    </source>
</evidence>
<dbReference type="SUPFAM" id="SSF51971">
    <property type="entry name" value="Nucleotide-binding domain"/>
    <property type="match status" value="2"/>
</dbReference>
<dbReference type="Proteomes" id="UP001168620">
    <property type="component" value="Unassembled WGS sequence"/>
</dbReference>
<dbReference type="Gene3D" id="3.50.50.60">
    <property type="entry name" value="FAD/NAD(P)-binding domain"/>
    <property type="match status" value="1"/>
</dbReference>
<evidence type="ECO:0000256" key="4">
    <source>
        <dbReference type="ARBA" id="ARBA00022827"/>
    </source>
</evidence>
<feature type="region of interest" description="Disordered" evidence="9">
    <location>
        <begin position="542"/>
        <end position="563"/>
    </location>
</feature>
<feature type="domain" description="4Fe-4S ferredoxin-type" evidence="10">
    <location>
        <begin position="37"/>
        <end position="66"/>
    </location>
</feature>
<evidence type="ECO:0000259" key="10">
    <source>
        <dbReference type="PROSITE" id="PS51379"/>
    </source>
</evidence>
<dbReference type="PANTHER" id="PTHR48467">
    <property type="entry name" value="GLUTAMATE SYNTHASE 1 [NADH], CHLOROPLASTIC-LIKE"/>
    <property type="match status" value="1"/>
</dbReference>
<keyword evidence="3" id="KW-0479">Metal-binding</keyword>
<evidence type="ECO:0000256" key="5">
    <source>
        <dbReference type="ARBA" id="ARBA00022857"/>
    </source>
</evidence>
<accession>A0ABT8FCI6</accession>
<dbReference type="RefSeq" id="WP_300951265.1">
    <property type="nucleotide sequence ID" value="NZ_JAUHJQ010000001.1"/>
</dbReference>
<dbReference type="EMBL" id="JAUHJQ010000001">
    <property type="protein sequence ID" value="MDN4172371.1"/>
    <property type="molecule type" value="Genomic_DNA"/>
</dbReference>
<evidence type="ECO:0000256" key="7">
    <source>
        <dbReference type="ARBA" id="ARBA00023004"/>
    </source>
</evidence>
<dbReference type="InterPro" id="IPR055275">
    <property type="entry name" value="Ferredox_Rdtase"/>
</dbReference>
<sequence>MTFVIGQGCCNDASCVAVCPVQCIRPRPGDQDFVSTEQLYIDPASCIDCGACARACPVGAIHHEDALPPELSDFRDINADYFATRPLRDVVPPAVTRHEVPKHSRLSVAIVGSGPSAMYAAAELSELPRCTVTVLERQPAPFGLVRSGVAPDHQRTKLIGDRFERVLHRPNVHCFFNVDVGHDVTIPELLEHHHSVLWAGGSTDDRKLGVPGEDLPGVVSAREFVGWYNGHPDFADQRFDFRGHRAVVIGNGNVALDVARVLAQPVEAYEHTSMSDLAIKALSASAITEVVVVGRRGQAHAAYGTAELLALSRLDTVDLIARSDEVSVTREEILAVQSRMAPALFERRRATVRAAADRTPRRDRRRIVLRYRRTPVEVVGTDAVAGIVLEDPLGGLETVPTSLVIRSVGFRGRPAPGIPFDEVTGTTPHVAGRIQAQSGEPLPGLYCAGWIKRGSNGVIGTNRADSAETVVSMLEDLRRGKLPQPARTSDQFADLVRQRCSDVIDAAGWRRINDAELALGRAAGRDRVKFLSYDHLTHEALRGTAAGAQSDEHRPSPPPETDE</sequence>
<reference evidence="11" key="1">
    <citation type="submission" date="2023-06" db="EMBL/GenBank/DDBJ databases">
        <title>Draft genome sequence of Nocardioides sp. SOB77.</title>
        <authorList>
            <person name="Zhang G."/>
        </authorList>
    </citation>
    <scope>NUCLEOTIDE SEQUENCE</scope>
    <source>
        <strain evidence="11">SOB77</strain>
    </source>
</reference>
<gene>
    <name evidence="11" type="ORF">QWY28_05410</name>
</gene>
<evidence type="ECO:0000256" key="6">
    <source>
        <dbReference type="ARBA" id="ARBA00023002"/>
    </source>
</evidence>
<keyword evidence="5" id="KW-0521">NADP</keyword>
<keyword evidence="12" id="KW-1185">Reference proteome</keyword>
<dbReference type="PANTHER" id="PTHR48467:SF1">
    <property type="entry name" value="GLUTAMATE SYNTHASE 1 [NADH], CHLOROPLASTIC-LIKE"/>
    <property type="match status" value="1"/>
</dbReference>
<evidence type="ECO:0000313" key="11">
    <source>
        <dbReference type="EMBL" id="MDN4172371.1"/>
    </source>
</evidence>
<evidence type="ECO:0000256" key="8">
    <source>
        <dbReference type="ARBA" id="ARBA00023014"/>
    </source>
</evidence>
<keyword evidence="6" id="KW-0560">Oxidoreductase</keyword>
<dbReference type="Gene3D" id="3.40.50.720">
    <property type="entry name" value="NAD(P)-binding Rossmann-like Domain"/>
    <property type="match status" value="1"/>
</dbReference>
<dbReference type="InterPro" id="IPR017900">
    <property type="entry name" value="4Fe4S_Fe_S_CS"/>
</dbReference>
<comment type="caution">
    <text evidence="11">The sequence shown here is derived from an EMBL/GenBank/DDBJ whole genome shotgun (WGS) entry which is preliminary data.</text>
</comment>
<comment type="cofactor">
    <cofactor evidence="1">
        <name>FAD</name>
        <dbReference type="ChEBI" id="CHEBI:57692"/>
    </cofactor>
</comment>
<dbReference type="Pfam" id="PF13450">
    <property type="entry name" value="NAD_binding_8"/>
    <property type="match status" value="1"/>
</dbReference>
<dbReference type="CDD" id="cd04410">
    <property type="entry name" value="DMSOR_beta-like"/>
    <property type="match status" value="1"/>
</dbReference>
<dbReference type="Gene3D" id="3.30.70.20">
    <property type="match status" value="1"/>
</dbReference>
<dbReference type="Pfam" id="PF00037">
    <property type="entry name" value="Fer4"/>
    <property type="match status" value="1"/>
</dbReference>
<dbReference type="InterPro" id="IPR017896">
    <property type="entry name" value="4Fe4S_Fe-S-bd"/>
</dbReference>
<dbReference type="SUPFAM" id="SSF54862">
    <property type="entry name" value="4Fe-4S ferredoxins"/>
    <property type="match status" value="1"/>
</dbReference>
<evidence type="ECO:0000256" key="9">
    <source>
        <dbReference type="SAM" id="MobiDB-lite"/>
    </source>
</evidence>
<evidence type="ECO:0000256" key="2">
    <source>
        <dbReference type="ARBA" id="ARBA00022630"/>
    </source>
</evidence>
<dbReference type="PROSITE" id="PS51379">
    <property type="entry name" value="4FE4S_FER_2"/>
    <property type="match status" value="1"/>
</dbReference>
<evidence type="ECO:0000256" key="3">
    <source>
        <dbReference type="ARBA" id="ARBA00022723"/>
    </source>
</evidence>
<protein>
    <submittedName>
        <fullName evidence="11">4Fe-4S binding protein</fullName>
    </submittedName>
</protein>
<organism evidence="11 12">
    <name type="scientific">Nocardioides oceani</name>
    <dbReference type="NCBI Taxonomy" id="3058369"/>
    <lineage>
        <taxon>Bacteria</taxon>
        <taxon>Bacillati</taxon>
        <taxon>Actinomycetota</taxon>
        <taxon>Actinomycetes</taxon>
        <taxon>Propionibacteriales</taxon>
        <taxon>Nocardioidaceae</taxon>
        <taxon>Nocardioides</taxon>
    </lineage>
</organism>
<keyword evidence="4" id="KW-0274">FAD</keyword>
<keyword evidence="2" id="KW-0285">Flavoprotein</keyword>
<dbReference type="InterPro" id="IPR036188">
    <property type="entry name" value="FAD/NAD-bd_sf"/>
</dbReference>
<proteinExistence type="predicted"/>
<dbReference type="PRINTS" id="PR00419">
    <property type="entry name" value="ADXRDTASE"/>
</dbReference>
<name>A0ABT8FCI6_9ACTN</name>